<accession>A0A8J3PP85</accession>
<dbReference type="Proteomes" id="UP000653674">
    <property type="component" value="Unassembled WGS sequence"/>
</dbReference>
<keyword evidence="2" id="KW-1185">Reference proteome</keyword>
<evidence type="ECO:0000313" key="1">
    <source>
        <dbReference type="EMBL" id="GIG75633.1"/>
    </source>
</evidence>
<gene>
    <name evidence="1" type="ORF">Pfl04_40370</name>
</gene>
<reference evidence="1" key="1">
    <citation type="submission" date="2021-01" db="EMBL/GenBank/DDBJ databases">
        <title>Whole genome shotgun sequence of Planosporangium flavigriseum NBRC 105377.</title>
        <authorList>
            <person name="Komaki H."/>
            <person name="Tamura T."/>
        </authorList>
    </citation>
    <scope>NUCLEOTIDE SEQUENCE</scope>
    <source>
        <strain evidence="1">NBRC 105377</strain>
    </source>
</reference>
<comment type="caution">
    <text evidence="1">The sequence shown here is derived from an EMBL/GenBank/DDBJ whole genome shotgun (WGS) entry which is preliminary data.</text>
</comment>
<dbReference type="AlphaFoldDB" id="A0A8J3PP85"/>
<evidence type="ECO:0000313" key="2">
    <source>
        <dbReference type="Proteomes" id="UP000653674"/>
    </source>
</evidence>
<protein>
    <submittedName>
        <fullName evidence="1">Uncharacterized protein</fullName>
    </submittedName>
</protein>
<dbReference type="EMBL" id="BONU01000034">
    <property type="protein sequence ID" value="GIG75633.1"/>
    <property type="molecule type" value="Genomic_DNA"/>
</dbReference>
<sequence length="84" mass="9622">MNTSELPALLRSMGVPADAYSIGSDSNETYCLIPEVGRWHVYYSERGNRNEERVFADEAAACQELLNRLLRDDMVRSRVQRDGR</sequence>
<organism evidence="1 2">
    <name type="scientific">Planosporangium flavigriseum</name>
    <dbReference type="NCBI Taxonomy" id="373681"/>
    <lineage>
        <taxon>Bacteria</taxon>
        <taxon>Bacillati</taxon>
        <taxon>Actinomycetota</taxon>
        <taxon>Actinomycetes</taxon>
        <taxon>Micromonosporales</taxon>
        <taxon>Micromonosporaceae</taxon>
        <taxon>Planosporangium</taxon>
    </lineage>
</organism>
<proteinExistence type="predicted"/>
<dbReference type="RefSeq" id="WP_168077987.1">
    <property type="nucleotide sequence ID" value="NZ_BAAAQJ010000030.1"/>
</dbReference>
<name>A0A8J3PP85_9ACTN</name>